<dbReference type="PROSITE" id="PS51222">
    <property type="entry name" value="DCD"/>
    <property type="match status" value="1"/>
</dbReference>
<evidence type="ECO:0000313" key="3">
    <source>
        <dbReference type="EMBL" id="KAG6583792.1"/>
    </source>
</evidence>
<dbReference type="PANTHER" id="PTHR46444:SF9">
    <property type="entry name" value="DCD (DEVELOPMENT AND CELL DEATH) DOMAIN PROTEIN"/>
    <property type="match status" value="1"/>
</dbReference>
<feature type="compositionally biased region" description="Low complexity" evidence="1">
    <location>
        <begin position="716"/>
        <end position="727"/>
    </location>
</feature>
<gene>
    <name evidence="3" type="ORF">SDJN03_19724</name>
</gene>
<dbReference type="AlphaFoldDB" id="A0AAV6MPP5"/>
<name>A0AAV6MPP5_9ROSI</name>
<evidence type="ECO:0000256" key="1">
    <source>
        <dbReference type="SAM" id="MobiDB-lite"/>
    </source>
</evidence>
<dbReference type="Proteomes" id="UP000685013">
    <property type="component" value="Chromosome 13"/>
</dbReference>
<feature type="region of interest" description="Disordered" evidence="1">
    <location>
        <begin position="716"/>
        <end position="759"/>
    </location>
</feature>
<accession>A0AAV6MPP5</accession>
<dbReference type="Pfam" id="PF10539">
    <property type="entry name" value="Dev_Cell_Death"/>
    <property type="match status" value="1"/>
</dbReference>
<proteinExistence type="predicted"/>
<feature type="non-terminal residue" evidence="3">
    <location>
        <position position="1"/>
    </location>
</feature>
<feature type="compositionally biased region" description="Basic and acidic residues" evidence="1">
    <location>
        <begin position="728"/>
        <end position="745"/>
    </location>
</feature>
<dbReference type="PANTHER" id="PTHR46444">
    <property type="entry name" value="DCD (DEVELOPMENT AND CELL DEATH) DOMAIN PROTEIN-RELATED"/>
    <property type="match status" value="1"/>
</dbReference>
<dbReference type="EMBL" id="JAGKQH010000013">
    <property type="protein sequence ID" value="KAG6583792.1"/>
    <property type="molecule type" value="Genomic_DNA"/>
</dbReference>
<reference evidence="3 4" key="1">
    <citation type="journal article" date="2021" name="Hortic Res">
        <title>The domestication of Cucurbita argyrosperma as revealed by the genome of its wild relative.</title>
        <authorList>
            <person name="Barrera-Redondo J."/>
            <person name="Sanchez-de la Vega G."/>
            <person name="Aguirre-Liguori J.A."/>
            <person name="Castellanos-Morales G."/>
            <person name="Gutierrez-Guerrero Y.T."/>
            <person name="Aguirre-Dugua X."/>
            <person name="Aguirre-Planter E."/>
            <person name="Tenaillon M.I."/>
            <person name="Lira-Saade R."/>
            <person name="Eguiarte L.E."/>
        </authorList>
    </citation>
    <scope>NUCLEOTIDE SEQUENCE [LARGE SCALE GENOMIC DNA]</scope>
    <source>
        <strain evidence="3">JBR-2021</strain>
    </source>
</reference>
<dbReference type="SMART" id="SM00767">
    <property type="entry name" value="DCD"/>
    <property type="match status" value="1"/>
</dbReference>
<feature type="domain" description="DCD" evidence="2">
    <location>
        <begin position="13"/>
        <end position="143"/>
    </location>
</feature>
<evidence type="ECO:0000259" key="2">
    <source>
        <dbReference type="PROSITE" id="PS51222"/>
    </source>
</evidence>
<organism evidence="3 4">
    <name type="scientific">Cucurbita argyrosperma subsp. sororia</name>
    <dbReference type="NCBI Taxonomy" id="37648"/>
    <lineage>
        <taxon>Eukaryota</taxon>
        <taxon>Viridiplantae</taxon>
        <taxon>Streptophyta</taxon>
        <taxon>Embryophyta</taxon>
        <taxon>Tracheophyta</taxon>
        <taxon>Spermatophyta</taxon>
        <taxon>Magnoliopsida</taxon>
        <taxon>eudicotyledons</taxon>
        <taxon>Gunneridae</taxon>
        <taxon>Pentapetalae</taxon>
        <taxon>rosids</taxon>
        <taxon>fabids</taxon>
        <taxon>Cucurbitales</taxon>
        <taxon>Cucurbitaceae</taxon>
        <taxon>Cucurbiteae</taxon>
        <taxon>Cucurbita</taxon>
    </lineage>
</organism>
<protein>
    <recommendedName>
        <fullName evidence="2">DCD domain-containing protein</fullName>
    </recommendedName>
</protein>
<sequence length="759" mass="85029">MVANMKNTAHGIVPEYGAIFMSNSMTRTECFERKLFGLPSWLGNFVLQIKSGMILFLFEYENRVLHGVFQAVSDGAINIVPHAYSSSGQQFPSQVKFSVLWCCNPLSEDQFQNAIKENYFSTKKFNFGLSKVQVHRLLSLFSLTTFSDRLCPRQLSSDSFERSSDHLLDGSRSVADGNGLMLNGSLQEKLIEGEDRVNTMQESATLSHYNIRNGIPSADNSIHCSHTDTRNLARNSGFLSYAQITMPSRYSQSYCMTSMPFQSSVNLENITGPVTQSEINLSCSVPSLLSLPTREFENDGGVRRSIITSEYPSYGLKDTLFSYQNEQGLARQGVMEAYYEHVPKTKEFLSQLPFDSVEVSRMPSIVHTAVNHGHECHGSSGGMHSDCERKSSVFSRLAYPSNASIQEFNDYDHEKVSMDPSNDEVRSILQRHHRQRKKTDHEVRSPEHNVGRKFVKKKWTKSSVSSYGSNCFQVSDKHGTKNEDSIDCDTNHIAGSFVDFKRRRKQCKVEDSVPTGGENANVGSVQLSGVQQKRRKLIRPNFADNELRDSGDTNNVSQNLDSLLQEKASIDHMIEMDKTEKLCPAVELPDIIWLVDDGDKNMGSETVATDEDTYGSNRKGSENWIASSNYTSKDLGVNENCPLTHNCSTSEDHTTFQNLNNSGLCSRQEPSSEGSELNAGSSFIRLNEGGNKSNAKELIESSKMVEPYQGYYAVTESSSPLNSASESAPKEVIERRNQHNENEKRLHPKLNYDDPGCFF</sequence>
<comment type="caution">
    <text evidence="3">The sequence shown here is derived from an EMBL/GenBank/DDBJ whole genome shotgun (WGS) entry which is preliminary data.</text>
</comment>
<dbReference type="InterPro" id="IPR013989">
    <property type="entry name" value="Dev_and_cell_death_domain"/>
</dbReference>
<evidence type="ECO:0000313" key="4">
    <source>
        <dbReference type="Proteomes" id="UP000685013"/>
    </source>
</evidence>
<keyword evidence="4" id="KW-1185">Reference proteome</keyword>